<evidence type="ECO:0000313" key="3">
    <source>
        <dbReference type="Proteomes" id="UP000069030"/>
    </source>
</evidence>
<dbReference type="RefSeq" id="WP_006261701.1">
    <property type="nucleotide sequence ID" value="NZ_BCMQ01000019.1"/>
</dbReference>
<dbReference type="PROSITE" id="PS51257">
    <property type="entry name" value="PROKAR_LIPOPROTEIN"/>
    <property type="match status" value="1"/>
</dbReference>
<organism evidence="2 3">
    <name type="scientific">Myroides odoratimimus</name>
    <dbReference type="NCBI Taxonomy" id="76832"/>
    <lineage>
        <taxon>Bacteria</taxon>
        <taxon>Pseudomonadati</taxon>
        <taxon>Bacteroidota</taxon>
        <taxon>Flavobacteriia</taxon>
        <taxon>Flavobacteriales</taxon>
        <taxon>Flavobacteriaceae</taxon>
        <taxon>Myroides</taxon>
    </lineage>
</organism>
<dbReference type="EMBL" id="CP013690">
    <property type="protein sequence ID" value="ALU27639.1"/>
    <property type="molecule type" value="Genomic_DNA"/>
</dbReference>
<protein>
    <recommendedName>
        <fullName evidence="4">Lipocalin-like domain-containing protein</fullName>
    </recommendedName>
</protein>
<dbReference type="AlphaFoldDB" id="A0AAI8C7U9"/>
<dbReference type="GeneID" id="66976611"/>
<evidence type="ECO:0000256" key="1">
    <source>
        <dbReference type="SAM" id="SignalP"/>
    </source>
</evidence>
<name>A0AAI8C7U9_9FLAO</name>
<reference evidence="2 3" key="1">
    <citation type="journal article" date="2016" name="J. Zhejiang Univ. Sci. B">
        <title>Antibiotic resistance mechanisms of Myroides sp.</title>
        <authorList>
            <person name="Hu S."/>
            <person name="Yuan S."/>
            <person name="Qu H."/>
            <person name="Jiang T."/>
            <person name="Zhou Y."/>
            <person name="Wang M."/>
            <person name="Ming D."/>
        </authorList>
    </citation>
    <scope>NUCLEOTIDE SEQUENCE [LARGE SCALE GENOMIC DNA]</scope>
    <source>
        <strain evidence="2 3">PR63039</strain>
    </source>
</reference>
<feature type="signal peptide" evidence="1">
    <location>
        <begin position="1"/>
        <end position="21"/>
    </location>
</feature>
<dbReference type="Proteomes" id="UP000069030">
    <property type="component" value="Chromosome"/>
</dbReference>
<sequence length="260" mass="29148">MKKLMALVLFVSTTLSFTACSNDDNAPIRSEINAEGTWYADKLSYTYGTTEMTHNYTEMPGENAVYQTDKLVIINNKVTLTEYFKNVSEPVVTTGTVKNNIITFDKEGYAPRQINGIVNGQLSLTYNYTMRGATLPVTVTYGNSNPTQYIGTWISHELSYTYGTTEMIHNYTDMPGDNAVNQPDNLVLTENTAVLTEYFKNKKEPVITKGTIKGNIITFEKENYTPRKINGIVKGQLSLTYDYTMRGSTLPVTVTYTSNK</sequence>
<accession>A0AAI8C7U9</accession>
<dbReference type="KEGG" id="mod:AS202_16455"/>
<gene>
    <name evidence="2" type="ORF">AS202_16455</name>
</gene>
<keyword evidence="1" id="KW-0732">Signal</keyword>
<evidence type="ECO:0008006" key="4">
    <source>
        <dbReference type="Google" id="ProtNLM"/>
    </source>
</evidence>
<proteinExistence type="predicted"/>
<feature type="chain" id="PRO_5042513638" description="Lipocalin-like domain-containing protein" evidence="1">
    <location>
        <begin position="22"/>
        <end position="260"/>
    </location>
</feature>
<evidence type="ECO:0000313" key="2">
    <source>
        <dbReference type="EMBL" id="ALU27639.1"/>
    </source>
</evidence>